<dbReference type="PANTHER" id="PTHR43322">
    <property type="entry name" value="1-D-DEOXYXYLULOSE 5-PHOSPHATE SYNTHASE-RELATED"/>
    <property type="match status" value="1"/>
</dbReference>
<sequence>MRHLDRHELDQLCDDIRKHIIDVVEEKGGHFSSPLGVVDLTVALHKVFDTPKDLLI</sequence>
<keyword evidence="4" id="KW-0808">Transferase</keyword>
<dbReference type="PROSITE" id="PS00801">
    <property type="entry name" value="TRANSKETOLASE_1"/>
    <property type="match status" value="1"/>
</dbReference>
<protein>
    <submittedName>
        <fullName evidence="8">Uncharacterized protein</fullName>
    </submittedName>
</protein>
<dbReference type="SUPFAM" id="SSF52518">
    <property type="entry name" value="Thiamin diphosphate-binding fold (THDP-binding)"/>
    <property type="match status" value="1"/>
</dbReference>
<dbReference type="InterPro" id="IPR029061">
    <property type="entry name" value="THDP-binding"/>
</dbReference>
<dbReference type="GO" id="GO:0005829">
    <property type="term" value="C:cytosol"/>
    <property type="evidence" value="ECO:0007669"/>
    <property type="project" value="TreeGrafter"/>
</dbReference>
<dbReference type="PANTHER" id="PTHR43322:SF5">
    <property type="entry name" value="1-DEOXY-D-XYLULOSE-5-PHOSPHATE SYNTHASE, CHLOROPLASTIC"/>
    <property type="match status" value="1"/>
</dbReference>
<proteinExistence type="predicted"/>
<comment type="subunit">
    <text evidence="3">Homodimer.</text>
</comment>
<dbReference type="Pfam" id="PF13292">
    <property type="entry name" value="DXP_synthase_N"/>
    <property type="match status" value="1"/>
</dbReference>
<evidence type="ECO:0000256" key="3">
    <source>
        <dbReference type="ARBA" id="ARBA00011738"/>
    </source>
</evidence>
<dbReference type="GO" id="GO:0008661">
    <property type="term" value="F:1-deoxy-D-xylulose-5-phosphate synthase activity"/>
    <property type="evidence" value="ECO:0007669"/>
    <property type="project" value="InterPro"/>
</dbReference>
<evidence type="ECO:0000256" key="2">
    <source>
        <dbReference type="ARBA" id="ARBA00001964"/>
    </source>
</evidence>
<dbReference type="GO" id="GO:0046872">
    <property type="term" value="F:metal ion binding"/>
    <property type="evidence" value="ECO:0007669"/>
    <property type="project" value="UniProtKB-KW"/>
</dbReference>
<evidence type="ECO:0000313" key="8">
    <source>
        <dbReference type="EMBL" id="SVB38218.1"/>
    </source>
</evidence>
<dbReference type="AlphaFoldDB" id="A0A382DIK7"/>
<reference evidence="8" key="1">
    <citation type="submission" date="2018-05" db="EMBL/GenBank/DDBJ databases">
        <authorList>
            <person name="Lanie J.A."/>
            <person name="Ng W.-L."/>
            <person name="Kazmierczak K.M."/>
            <person name="Andrzejewski T.M."/>
            <person name="Davidsen T.M."/>
            <person name="Wayne K.J."/>
            <person name="Tettelin H."/>
            <person name="Glass J.I."/>
            <person name="Rusch D."/>
            <person name="Podicherti R."/>
            <person name="Tsui H.-C.T."/>
            <person name="Winkler M.E."/>
        </authorList>
    </citation>
    <scope>NUCLEOTIDE SEQUENCE</scope>
</reference>
<evidence type="ECO:0000256" key="4">
    <source>
        <dbReference type="ARBA" id="ARBA00022679"/>
    </source>
</evidence>
<evidence type="ECO:0000256" key="5">
    <source>
        <dbReference type="ARBA" id="ARBA00022723"/>
    </source>
</evidence>
<dbReference type="Gene3D" id="3.40.50.970">
    <property type="match status" value="1"/>
</dbReference>
<dbReference type="GO" id="GO:0016114">
    <property type="term" value="P:terpenoid biosynthetic process"/>
    <property type="evidence" value="ECO:0007669"/>
    <property type="project" value="InterPro"/>
</dbReference>
<evidence type="ECO:0000256" key="7">
    <source>
        <dbReference type="ARBA" id="ARBA00023052"/>
    </source>
</evidence>
<dbReference type="InterPro" id="IPR005477">
    <property type="entry name" value="Dxylulose-5-P_synthase"/>
</dbReference>
<dbReference type="GO" id="GO:0019288">
    <property type="term" value="P:isopentenyl diphosphate biosynthetic process, methylerythritol 4-phosphate pathway"/>
    <property type="evidence" value="ECO:0007669"/>
    <property type="project" value="TreeGrafter"/>
</dbReference>
<evidence type="ECO:0000256" key="1">
    <source>
        <dbReference type="ARBA" id="ARBA00001946"/>
    </source>
</evidence>
<evidence type="ECO:0000256" key="6">
    <source>
        <dbReference type="ARBA" id="ARBA00022842"/>
    </source>
</evidence>
<accession>A0A382DIK7</accession>
<keyword evidence="6" id="KW-0460">Magnesium</keyword>
<comment type="cofactor">
    <cofactor evidence="2">
        <name>thiamine diphosphate</name>
        <dbReference type="ChEBI" id="CHEBI:58937"/>
    </cofactor>
</comment>
<dbReference type="InterPro" id="IPR049557">
    <property type="entry name" value="Transketolase_CS"/>
</dbReference>
<feature type="non-terminal residue" evidence="8">
    <location>
        <position position="56"/>
    </location>
</feature>
<keyword evidence="7" id="KW-0786">Thiamine pyrophosphate</keyword>
<comment type="cofactor">
    <cofactor evidence="1">
        <name>Mg(2+)</name>
        <dbReference type="ChEBI" id="CHEBI:18420"/>
    </cofactor>
</comment>
<organism evidence="8">
    <name type="scientific">marine metagenome</name>
    <dbReference type="NCBI Taxonomy" id="408172"/>
    <lineage>
        <taxon>unclassified sequences</taxon>
        <taxon>metagenomes</taxon>
        <taxon>ecological metagenomes</taxon>
    </lineage>
</organism>
<dbReference type="EMBL" id="UINC01039557">
    <property type="protein sequence ID" value="SVB38218.1"/>
    <property type="molecule type" value="Genomic_DNA"/>
</dbReference>
<gene>
    <name evidence="8" type="ORF">METZ01_LOCUS191072</name>
</gene>
<keyword evidence="5" id="KW-0479">Metal-binding</keyword>
<name>A0A382DIK7_9ZZZZ</name>